<keyword evidence="3" id="KW-1185">Reference proteome</keyword>
<proteinExistence type="predicted"/>
<keyword evidence="1" id="KW-0472">Membrane</keyword>
<accession>A0A562NH78</accession>
<reference evidence="2 3" key="1">
    <citation type="journal article" date="2015" name="Stand. Genomic Sci.">
        <title>Genomic Encyclopedia of Bacterial and Archaeal Type Strains, Phase III: the genomes of soil and plant-associated and newly described type strains.</title>
        <authorList>
            <person name="Whitman W.B."/>
            <person name="Woyke T."/>
            <person name="Klenk H.P."/>
            <person name="Zhou Y."/>
            <person name="Lilburn T.G."/>
            <person name="Beck B.J."/>
            <person name="De Vos P."/>
            <person name="Vandamme P."/>
            <person name="Eisen J.A."/>
            <person name="Garrity G."/>
            <person name="Hugenholtz P."/>
            <person name="Kyrpides N.C."/>
        </authorList>
    </citation>
    <scope>NUCLEOTIDE SEQUENCE [LARGE SCALE GENOMIC DNA]</scope>
    <source>
        <strain evidence="2 3">CGMCC 1.5364</strain>
    </source>
</reference>
<dbReference type="EMBL" id="VLKU01000009">
    <property type="protein sequence ID" value="TWI31486.1"/>
    <property type="molecule type" value="Genomic_DNA"/>
</dbReference>
<dbReference type="AlphaFoldDB" id="A0A562NH78"/>
<dbReference type="RefSeq" id="WP_145399029.1">
    <property type="nucleotide sequence ID" value="NZ_VLKU01000009.1"/>
</dbReference>
<keyword evidence="1" id="KW-0812">Transmembrane</keyword>
<comment type="caution">
    <text evidence="2">The sequence shown here is derived from an EMBL/GenBank/DDBJ whole genome shotgun (WGS) entry which is preliminary data.</text>
</comment>
<gene>
    <name evidence="2" type="ORF">IQ24_02938</name>
</gene>
<feature type="transmembrane region" description="Helical" evidence="1">
    <location>
        <begin position="46"/>
        <end position="72"/>
    </location>
</feature>
<organism evidence="2 3">
    <name type="scientific">Paracoccus sulfuroxidans</name>
    <dbReference type="NCBI Taxonomy" id="384678"/>
    <lineage>
        <taxon>Bacteria</taxon>
        <taxon>Pseudomonadati</taxon>
        <taxon>Pseudomonadota</taxon>
        <taxon>Alphaproteobacteria</taxon>
        <taxon>Rhodobacterales</taxon>
        <taxon>Paracoccaceae</taxon>
        <taxon>Paracoccus</taxon>
    </lineage>
</organism>
<keyword evidence="1" id="KW-1133">Transmembrane helix</keyword>
<name>A0A562NH78_9RHOB</name>
<protein>
    <submittedName>
        <fullName evidence="2">Uncharacterized protein</fullName>
    </submittedName>
</protein>
<evidence type="ECO:0000313" key="2">
    <source>
        <dbReference type="EMBL" id="TWI31486.1"/>
    </source>
</evidence>
<evidence type="ECO:0000256" key="1">
    <source>
        <dbReference type="SAM" id="Phobius"/>
    </source>
</evidence>
<sequence length="92" mass="10103">MLRKLLLVLAWIAILLVELLVAGTTIFIAQYYYFAGFEALGWASSNNVALAISIIAGFLTGIVLSFVIDYLAKRWTGLTPLKDVSGSFPFFP</sequence>
<dbReference type="Proteomes" id="UP000316225">
    <property type="component" value="Unassembled WGS sequence"/>
</dbReference>
<evidence type="ECO:0000313" key="3">
    <source>
        <dbReference type="Proteomes" id="UP000316225"/>
    </source>
</evidence>